<evidence type="ECO:0000256" key="3">
    <source>
        <dbReference type="ARBA" id="ARBA00022692"/>
    </source>
</evidence>
<keyword evidence="13" id="KW-1185">Reference proteome</keyword>
<dbReference type="InterPro" id="IPR014755">
    <property type="entry name" value="Cu-Rt/internalin_Ig-like"/>
</dbReference>
<feature type="transmembrane region" description="Helical" evidence="9">
    <location>
        <begin position="264"/>
        <end position="282"/>
    </location>
</feature>
<keyword evidence="3 9" id="KW-0812">Transmembrane</keyword>
<dbReference type="PANTHER" id="PTHR34820">
    <property type="entry name" value="INNER MEMBRANE PROTEIN YEBZ"/>
    <property type="match status" value="1"/>
</dbReference>
<dbReference type="EMBL" id="BAAALT010000097">
    <property type="protein sequence ID" value="GAA1809093.1"/>
    <property type="molecule type" value="Genomic_DNA"/>
</dbReference>
<evidence type="ECO:0000259" key="10">
    <source>
        <dbReference type="Pfam" id="PF04234"/>
    </source>
</evidence>
<feature type="domain" description="CopC" evidence="10">
    <location>
        <begin position="36"/>
        <end position="128"/>
    </location>
</feature>
<dbReference type="Proteomes" id="UP001500218">
    <property type="component" value="Unassembled WGS sequence"/>
</dbReference>
<feature type="transmembrane region" description="Helical" evidence="9">
    <location>
        <begin position="302"/>
        <end position="323"/>
    </location>
</feature>
<evidence type="ECO:0000256" key="1">
    <source>
        <dbReference type="ARBA" id="ARBA00004651"/>
    </source>
</evidence>
<evidence type="ECO:0000259" key="11">
    <source>
        <dbReference type="Pfam" id="PF05425"/>
    </source>
</evidence>
<feature type="transmembrane region" description="Helical" evidence="9">
    <location>
        <begin position="234"/>
        <end position="252"/>
    </location>
</feature>
<dbReference type="Gene3D" id="2.60.40.1220">
    <property type="match status" value="1"/>
</dbReference>
<dbReference type="InterPro" id="IPR014756">
    <property type="entry name" value="Ig_E-set"/>
</dbReference>
<evidence type="ECO:0000256" key="6">
    <source>
        <dbReference type="ARBA" id="ARBA00022989"/>
    </source>
</evidence>
<evidence type="ECO:0000256" key="8">
    <source>
        <dbReference type="ARBA" id="ARBA00023136"/>
    </source>
</evidence>
<evidence type="ECO:0000313" key="12">
    <source>
        <dbReference type="EMBL" id="GAA1809093.1"/>
    </source>
</evidence>
<sequence length="553" mass="56819">MSEASLVRRRAATLLAGILLALIVVLAGPAAPASAHATLVSTTPAANSVVSQPPAAVVLTFSEPVSPIAGKVRVTGPSGRADGGEPRVEGTNVTIDLGPNTPNGTYLVSYRVISADGHPVTGAFTFSIGAPSPGGAPTEAAEAATSPVVTALFPVARYLGYAGLALLVGAVLVLTALWPQRLASAGLVRVAYVGAVLIAVATVLEVVLEVPYVMGGGLFGAGAEAWKEVLGSRFGTAHLVRLGVLGVSLILLRPVVRGRSWGSDRILLCVLGVVGLATWSVSGHPGASPAPMVTVLADMVHLGSMGVWLGGLIMLFLFVLPRANAAELAAIVPVWSRWATYAVGALLLTGLAQALIEVGSFDALIDTRYGWLVMAKAGLVLVILAVASTSRRLVAPIATAEPGAAHRLRMIVLAEVAIIAVVLATTAVLVQTTPARTAVDQVEGPPLQSISLTSKLFTLQGDIQPAAVGINEIHLYAFAPTGGEIKIEQWTATAALPSQGIEPIEINLLAITPSHAYGQVTLPVAGAWEFTLTLRTTEIDQATVKAQVQIAPD</sequence>
<evidence type="ECO:0000256" key="9">
    <source>
        <dbReference type="SAM" id="Phobius"/>
    </source>
</evidence>
<evidence type="ECO:0000256" key="7">
    <source>
        <dbReference type="ARBA" id="ARBA00023008"/>
    </source>
</evidence>
<gene>
    <name evidence="12" type="ORF">GCM10009682_33580</name>
</gene>
<accession>A0ABN2M4A8</accession>
<evidence type="ECO:0000313" key="13">
    <source>
        <dbReference type="Proteomes" id="UP001500218"/>
    </source>
</evidence>
<protein>
    <submittedName>
        <fullName evidence="12">CopD family protein</fullName>
    </submittedName>
</protein>
<keyword evidence="5" id="KW-0732">Signal</keyword>
<dbReference type="PANTHER" id="PTHR34820:SF4">
    <property type="entry name" value="INNER MEMBRANE PROTEIN YEBZ"/>
    <property type="match status" value="1"/>
</dbReference>
<dbReference type="InterPro" id="IPR032694">
    <property type="entry name" value="CopC/D"/>
</dbReference>
<feature type="transmembrane region" description="Helical" evidence="9">
    <location>
        <begin position="368"/>
        <end position="387"/>
    </location>
</feature>
<proteinExistence type="predicted"/>
<feature type="transmembrane region" description="Helical" evidence="9">
    <location>
        <begin position="408"/>
        <end position="430"/>
    </location>
</feature>
<name>A0ABN2M4A8_9ACTN</name>
<dbReference type="InterPro" id="IPR008457">
    <property type="entry name" value="Cu-R_CopD_dom"/>
</dbReference>
<keyword evidence="8 9" id="KW-0472">Membrane</keyword>
<comment type="subcellular location">
    <subcellularLocation>
        <location evidence="1">Cell membrane</location>
        <topology evidence="1">Multi-pass membrane protein</topology>
    </subcellularLocation>
</comment>
<keyword evidence="2" id="KW-1003">Cell membrane</keyword>
<dbReference type="SUPFAM" id="SSF81296">
    <property type="entry name" value="E set domains"/>
    <property type="match status" value="1"/>
</dbReference>
<organism evidence="12 13">
    <name type="scientific">Luedemannella flava</name>
    <dbReference type="NCBI Taxonomy" id="349316"/>
    <lineage>
        <taxon>Bacteria</taxon>
        <taxon>Bacillati</taxon>
        <taxon>Actinomycetota</taxon>
        <taxon>Actinomycetes</taxon>
        <taxon>Micromonosporales</taxon>
        <taxon>Micromonosporaceae</taxon>
        <taxon>Luedemannella</taxon>
    </lineage>
</organism>
<evidence type="ECO:0000256" key="2">
    <source>
        <dbReference type="ARBA" id="ARBA00022475"/>
    </source>
</evidence>
<dbReference type="Pfam" id="PF04234">
    <property type="entry name" value="CopC"/>
    <property type="match status" value="1"/>
</dbReference>
<evidence type="ECO:0000256" key="4">
    <source>
        <dbReference type="ARBA" id="ARBA00022723"/>
    </source>
</evidence>
<comment type="caution">
    <text evidence="12">The sequence shown here is derived from an EMBL/GenBank/DDBJ whole genome shotgun (WGS) entry which is preliminary data.</text>
</comment>
<feature type="transmembrane region" description="Helical" evidence="9">
    <location>
        <begin position="335"/>
        <end position="356"/>
    </location>
</feature>
<feature type="transmembrane region" description="Helical" evidence="9">
    <location>
        <begin position="190"/>
        <end position="214"/>
    </location>
</feature>
<dbReference type="Pfam" id="PF05425">
    <property type="entry name" value="CopD"/>
    <property type="match status" value="1"/>
</dbReference>
<dbReference type="InterPro" id="IPR007348">
    <property type="entry name" value="CopC_dom"/>
</dbReference>
<keyword evidence="4" id="KW-0479">Metal-binding</keyword>
<keyword evidence="7" id="KW-0186">Copper</keyword>
<keyword evidence="6 9" id="KW-1133">Transmembrane helix</keyword>
<reference evidence="13" key="1">
    <citation type="journal article" date="2019" name="Int. J. Syst. Evol. Microbiol.">
        <title>The Global Catalogue of Microorganisms (GCM) 10K type strain sequencing project: providing services to taxonomists for standard genome sequencing and annotation.</title>
        <authorList>
            <consortium name="The Broad Institute Genomics Platform"/>
            <consortium name="The Broad Institute Genome Sequencing Center for Infectious Disease"/>
            <person name="Wu L."/>
            <person name="Ma J."/>
        </authorList>
    </citation>
    <scope>NUCLEOTIDE SEQUENCE [LARGE SCALE GENOMIC DNA]</scope>
    <source>
        <strain evidence="13">JCM 13250</strain>
    </source>
</reference>
<feature type="domain" description="Copper resistance protein D" evidence="11">
    <location>
        <begin position="330"/>
        <end position="429"/>
    </location>
</feature>
<feature type="transmembrane region" description="Helical" evidence="9">
    <location>
        <begin position="158"/>
        <end position="178"/>
    </location>
</feature>
<evidence type="ECO:0000256" key="5">
    <source>
        <dbReference type="ARBA" id="ARBA00022729"/>
    </source>
</evidence>